<keyword evidence="4" id="KW-1185">Reference proteome</keyword>
<organism evidence="3 4">
    <name type="scientific">Herbiconiux ginsengi</name>
    <dbReference type="NCBI Taxonomy" id="381665"/>
    <lineage>
        <taxon>Bacteria</taxon>
        <taxon>Bacillati</taxon>
        <taxon>Actinomycetota</taxon>
        <taxon>Actinomycetes</taxon>
        <taxon>Micrococcales</taxon>
        <taxon>Microbacteriaceae</taxon>
        <taxon>Herbiconiux</taxon>
    </lineage>
</organism>
<evidence type="ECO:0000259" key="2">
    <source>
        <dbReference type="Pfam" id="PF13845"/>
    </source>
</evidence>
<name>A0A1H3Q4L7_9MICO</name>
<feature type="domain" description="Septum formation-related" evidence="2">
    <location>
        <begin position="42"/>
        <end position="136"/>
    </location>
</feature>
<sequence length="154" mass="15856">MVNCTGVIVRRLVAAAAVVVAIGSTAGCAADDGGSQSVFAVSVGDCLNDAGQSGNVDSVPVVDCAEPHDSEVYYEFDATGEMYPSDDDLAAQADEGCRAAFADFVGIAYGESHYQYATYTPLLASWYDDGGKEISCVIFDPDGQTTGSLEAIGA</sequence>
<dbReference type="Proteomes" id="UP000198891">
    <property type="component" value="Unassembled WGS sequence"/>
</dbReference>
<dbReference type="STRING" id="381665.SAMN05216554_2316"/>
<evidence type="ECO:0000313" key="3">
    <source>
        <dbReference type="EMBL" id="SDZ08454.1"/>
    </source>
</evidence>
<dbReference type="InterPro" id="IPR026004">
    <property type="entry name" value="Septum_form"/>
</dbReference>
<dbReference type="EMBL" id="FNPZ01000002">
    <property type="protein sequence ID" value="SDZ08454.1"/>
    <property type="molecule type" value="Genomic_DNA"/>
</dbReference>
<evidence type="ECO:0000256" key="1">
    <source>
        <dbReference type="SAM" id="SignalP"/>
    </source>
</evidence>
<dbReference type="OrthoDB" id="3628931at2"/>
<gene>
    <name evidence="3" type="ORF">SAMN05216554_2316</name>
</gene>
<accession>A0A1H3Q4L7</accession>
<feature type="chain" id="PRO_5011713820" evidence="1">
    <location>
        <begin position="30"/>
        <end position="154"/>
    </location>
</feature>
<proteinExistence type="predicted"/>
<dbReference type="RefSeq" id="WP_092553563.1">
    <property type="nucleotide sequence ID" value="NZ_FNPZ01000002.1"/>
</dbReference>
<protein>
    <submittedName>
        <fullName evidence="3">Septum formation</fullName>
    </submittedName>
</protein>
<reference evidence="3 4" key="1">
    <citation type="submission" date="2016-10" db="EMBL/GenBank/DDBJ databases">
        <authorList>
            <person name="de Groot N.N."/>
        </authorList>
    </citation>
    <scope>NUCLEOTIDE SEQUENCE [LARGE SCALE GENOMIC DNA]</scope>
    <source>
        <strain evidence="3 4">CGMCC 4.3491</strain>
    </source>
</reference>
<dbReference type="AlphaFoldDB" id="A0A1H3Q4L7"/>
<evidence type="ECO:0000313" key="4">
    <source>
        <dbReference type="Proteomes" id="UP000198891"/>
    </source>
</evidence>
<dbReference type="Pfam" id="PF13845">
    <property type="entry name" value="Septum_form"/>
    <property type="match status" value="1"/>
</dbReference>
<keyword evidence="1" id="KW-0732">Signal</keyword>
<feature type="signal peptide" evidence="1">
    <location>
        <begin position="1"/>
        <end position="29"/>
    </location>
</feature>